<comment type="caution">
    <text evidence="2">The sequence shown here is derived from an EMBL/GenBank/DDBJ whole genome shotgun (WGS) entry which is preliminary data.</text>
</comment>
<evidence type="ECO:0000259" key="1">
    <source>
        <dbReference type="Pfam" id="PF14493"/>
    </source>
</evidence>
<reference evidence="2 3" key="1">
    <citation type="submission" date="2023-07" db="EMBL/GenBank/DDBJ databases">
        <title>Genomic Encyclopedia of Type Strains, Phase IV (KMG-IV): sequencing the most valuable type-strain genomes for metagenomic binning, comparative biology and taxonomic classification.</title>
        <authorList>
            <person name="Goeker M."/>
        </authorList>
    </citation>
    <scope>NUCLEOTIDE SEQUENCE [LARGE SCALE GENOMIC DNA]</scope>
    <source>
        <strain evidence="2 3">DSM 1400</strain>
    </source>
</reference>
<dbReference type="Pfam" id="PF13646">
    <property type="entry name" value="HEAT_2"/>
    <property type="match status" value="1"/>
</dbReference>
<proteinExistence type="predicted"/>
<dbReference type="InterPro" id="IPR016024">
    <property type="entry name" value="ARM-type_fold"/>
</dbReference>
<keyword evidence="3" id="KW-1185">Reference proteome</keyword>
<dbReference type="RefSeq" id="WP_307355659.1">
    <property type="nucleotide sequence ID" value="NZ_BAAACJ010000005.1"/>
</dbReference>
<organism evidence="2 3">
    <name type="scientific">Hathewaya limosa</name>
    <name type="common">Clostridium limosum</name>
    <dbReference type="NCBI Taxonomy" id="1536"/>
    <lineage>
        <taxon>Bacteria</taxon>
        <taxon>Bacillati</taxon>
        <taxon>Bacillota</taxon>
        <taxon>Clostridia</taxon>
        <taxon>Eubacteriales</taxon>
        <taxon>Clostridiaceae</taxon>
        <taxon>Hathewaya</taxon>
    </lineage>
</organism>
<accession>A0ABU0JTW0</accession>
<dbReference type="Proteomes" id="UP001224418">
    <property type="component" value="Unassembled WGS sequence"/>
</dbReference>
<gene>
    <name evidence="2" type="ORF">QOZ93_001407</name>
</gene>
<sequence length="222" mass="26019">MRTGLVNINWNKIKEFCDEDISYYLFLEDKSIDAIAAIRNLNRETVQQHIIRGKIKFGVLSKCKDEKELFLYLVKVSKQERLRIIETLQYNLKKKLVDYIVENYSEMNWKDKESAIWLLGELRLQEGMKILIKSSVHNNVNIRRLSVSALGKMADKKGEMALIRALEDENCQVVSYALKSLKKVKSKKCKEKVEKLLEETNKEYVKKICVELLESINEKNKL</sequence>
<dbReference type="InterPro" id="IPR011989">
    <property type="entry name" value="ARM-like"/>
</dbReference>
<dbReference type="InterPro" id="IPR029491">
    <property type="entry name" value="Helicase_HTH"/>
</dbReference>
<dbReference type="Gene3D" id="1.25.10.10">
    <property type="entry name" value="Leucine-rich Repeat Variant"/>
    <property type="match status" value="1"/>
</dbReference>
<evidence type="ECO:0000313" key="3">
    <source>
        <dbReference type="Proteomes" id="UP001224418"/>
    </source>
</evidence>
<protein>
    <submittedName>
        <fullName evidence="2">HEAT repeat protein</fullName>
    </submittedName>
</protein>
<dbReference type="SUPFAM" id="SSF48371">
    <property type="entry name" value="ARM repeat"/>
    <property type="match status" value="1"/>
</dbReference>
<feature type="domain" description="Helicase Helix-turn-helix" evidence="1">
    <location>
        <begin position="20"/>
        <end position="58"/>
    </location>
</feature>
<evidence type="ECO:0000313" key="2">
    <source>
        <dbReference type="EMBL" id="MDQ0479666.1"/>
    </source>
</evidence>
<name>A0ABU0JTW0_HATLI</name>
<dbReference type="EMBL" id="JAUSWN010000010">
    <property type="protein sequence ID" value="MDQ0479666.1"/>
    <property type="molecule type" value="Genomic_DNA"/>
</dbReference>
<dbReference type="Pfam" id="PF14493">
    <property type="entry name" value="HTH_40"/>
    <property type="match status" value="1"/>
</dbReference>